<reference evidence="2 4" key="1">
    <citation type="submission" date="2024-02" db="EMBL/GenBank/DDBJ databases">
        <authorList>
            <person name="Chen Y."/>
            <person name="Shah S."/>
            <person name="Dougan E. K."/>
            <person name="Thang M."/>
            <person name="Chan C."/>
        </authorList>
    </citation>
    <scope>NUCLEOTIDE SEQUENCE [LARGE SCALE GENOMIC DNA]</scope>
</reference>
<keyword evidence="1" id="KW-0472">Membrane</keyword>
<protein>
    <submittedName>
        <fullName evidence="2">Uncharacterized protein</fullName>
    </submittedName>
</protein>
<keyword evidence="4" id="KW-1185">Reference proteome</keyword>
<evidence type="ECO:0000313" key="3">
    <source>
        <dbReference type="EMBL" id="CAK8997791.1"/>
    </source>
</evidence>
<keyword evidence="1" id="KW-0812">Transmembrane</keyword>
<dbReference type="EMBL" id="CAXAMM010002780">
    <property type="protein sequence ID" value="CAK8997397.1"/>
    <property type="molecule type" value="Genomic_DNA"/>
</dbReference>
<proteinExistence type="predicted"/>
<accession>A0ABP0I5Y4</accession>
<keyword evidence="1" id="KW-1133">Transmembrane helix</keyword>
<dbReference type="EMBL" id="CAXAMM010002891">
    <property type="protein sequence ID" value="CAK8997791.1"/>
    <property type="molecule type" value="Genomic_DNA"/>
</dbReference>
<name>A0ABP0I5Y4_9DINO</name>
<evidence type="ECO:0000256" key="1">
    <source>
        <dbReference type="SAM" id="Phobius"/>
    </source>
</evidence>
<feature type="transmembrane region" description="Helical" evidence="1">
    <location>
        <begin position="16"/>
        <end position="38"/>
    </location>
</feature>
<evidence type="ECO:0000313" key="4">
    <source>
        <dbReference type="Proteomes" id="UP001642464"/>
    </source>
</evidence>
<dbReference type="Proteomes" id="UP001642464">
    <property type="component" value="Unassembled WGS sequence"/>
</dbReference>
<gene>
    <name evidence="2" type="ORF">SCF082_LOCUS5199</name>
    <name evidence="3" type="ORF">SCF082_LOCUS5355</name>
</gene>
<sequence length="343" mass="38441">MCQCGLFRGYVRWKHFLILSAVTAVALILLYMAILSSVRTVDPRHPSQVASLRVAIYAQMGNADPSIWEDLFSCIFNVASAQHDSEGEVDVFVSAVDDNPNIDMRFYKNNLSALEGVGRVEVRAVKNLGADIGQWFQQLLDTSLPSVEHYSAVLKIHSKSHIHWRRHMTEHLCGSPCVAREAIQTLAADRSAPVGILGPKDLVYVGANATFTAAFCQFIQCWPGDVGKRLLFHSVELGSMRWTWRQMKKKGAPFFELAKQNWSMIPGTFFWIRGSGTFLSEKWFHDSVPLLMKKMTRGYRTGSSGKAEHAMERWIATLVRQAGFSVAQMGKVLDCAKIEILTP</sequence>
<evidence type="ECO:0000313" key="2">
    <source>
        <dbReference type="EMBL" id="CAK8997397.1"/>
    </source>
</evidence>
<organism evidence="2 4">
    <name type="scientific">Durusdinium trenchii</name>
    <dbReference type="NCBI Taxonomy" id="1381693"/>
    <lineage>
        <taxon>Eukaryota</taxon>
        <taxon>Sar</taxon>
        <taxon>Alveolata</taxon>
        <taxon>Dinophyceae</taxon>
        <taxon>Suessiales</taxon>
        <taxon>Symbiodiniaceae</taxon>
        <taxon>Durusdinium</taxon>
    </lineage>
</organism>
<comment type="caution">
    <text evidence="2">The sequence shown here is derived from an EMBL/GenBank/DDBJ whole genome shotgun (WGS) entry which is preliminary data.</text>
</comment>